<protein>
    <submittedName>
        <fullName evidence="3">DoxX protein</fullName>
    </submittedName>
</protein>
<organism evidence="3 4">
    <name type="scientific">Rhodococcus koreensis</name>
    <dbReference type="NCBI Taxonomy" id="99653"/>
    <lineage>
        <taxon>Bacteria</taxon>
        <taxon>Bacillati</taxon>
        <taxon>Actinomycetota</taxon>
        <taxon>Actinomycetes</taxon>
        <taxon>Mycobacteriales</taxon>
        <taxon>Nocardiaceae</taxon>
        <taxon>Rhodococcus</taxon>
    </lineage>
</organism>
<dbReference type="RefSeq" id="WP_072943952.1">
    <property type="nucleotide sequence ID" value="NZ_FNSV01000005.1"/>
</dbReference>
<feature type="transmembrane region" description="Helical" evidence="2">
    <location>
        <begin position="97"/>
        <end position="116"/>
    </location>
</feature>
<keyword evidence="2" id="KW-1133">Transmembrane helix</keyword>
<keyword evidence="2" id="KW-0472">Membrane</keyword>
<reference evidence="4" key="1">
    <citation type="submission" date="2016-10" db="EMBL/GenBank/DDBJ databases">
        <authorList>
            <person name="Varghese N."/>
            <person name="Submissions S."/>
        </authorList>
    </citation>
    <scope>NUCLEOTIDE SEQUENCE [LARGE SCALE GENOMIC DNA]</scope>
    <source>
        <strain evidence="4">DSM 44498</strain>
    </source>
</reference>
<feature type="transmembrane region" description="Helical" evidence="2">
    <location>
        <begin position="71"/>
        <end position="90"/>
    </location>
</feature>
<evidence type="ECO:0000313" key="4">
    <source>
        <dbReference type="Proteomes" id="UP000183561"/>
    </source>
</evidence>
<accession>A0A1H4LVN7</accession>
<keyword evidence="2" id="KW-0812">Transmembrane</keyword>
<evidence type="ECO:0000313" key="3">
    <source>
        <dbReference type="EMBL" id="SEB74335.1"/>
    </source>
</evidence>
<feature type="region of interest" description="Disordered" evidence="1">
    <location>
        <begin position="1"/>
        <end position="20"/>
    </location>
</feature>
<sequence length="160" mass="17294">MTTPTPDSSATAPTPGTALQRARSDPAYGAFLLLRIGFTVLPIVMGIDKFTNVLTTWENYLAPWIVDLSPFSAHQTMLVVGVIEIVAGIAVAIKPRYAAYIVAAWLAGIVINLLSYPGFYDIALRDFGLMLAALTLGRLAYVYDPAWHRRTALAPKLSAA</sequence>
<evidence type="ECO:0000256" key="2">
    <source>
        <dbReference type="SAM" id="Phobius"/>
    </source>
</evidence>
<evidence type="ECO:0000256" key="1">
    <source>
        <dbReference type="SAM" id="MobiDB-lite"/>
    </source>
</evidence>
<feature type="transmembrane region" description="Helical" evidence="2">
    <location>
        <begin position="27"/>
        <end position="47"/>
    </location>
</feature>
<dbReference type="EMBL" id="FNSV01000005">
    <property type="protein sequence ID" value="SEB74335.1"/>
    <property type="molecule type" value="Genomic_DNA"/>
</dbReference>
<dbReference type="Proteomes" id="UP000183561">
    <property type="component" value="Unassembled WGS sequence"/>
</dbReference>
<proteinExistence type="predicted"/>
<name>A0A1H4LVN7_9NOCA</name>
<keyword evidence="4" id="KW-1185">Reference proteome</keyword>
<dbReference type="OrthoDB" id="119681at2"/>
<gene>
    <name evidence="3" type="ORF">SAMN04490239_1472</name>
</gene>
<dbReference type="AlphaFoldDB" id="A0A1H4LVN7"/>
<feature type="compositionally biased region" description="Low complexity" evidence="1">
    <location>
        <begin position="1"/>
        <end position="18"/>
    </location>
</feature>